<evidence type="ECO:0000313" key="3">
    <source>
        <dbReference type="EMBL" id="GAA4394566.1"/>
    </source>
</evidence>
<feature type="compositionally biased region" description="Basic and acidic residues" evidence="1">
    <location>
        <begin position="1"/>
        <end position="17"/>
    </location>
</feature>
<accession>A0ABP8JQK3</accession>
<gene>
    <name evidence="3" type="ORF">GCM10023153_15750</name>
</gene>
<organism evidence="3 4">
    <name type="scientific">Ornithinibacter aureus</name>
    <dbReference type="NCBI Taxonomy" id="622664"/>
    <lineage>
        <taxon>Bacteria</taxon>
        <taxon>Bacillati</taxon>
        <taxon>Actinomycetota</taxon>
        <taxon>Actinomycetes</taxon>
        <taxon>Micrococcales</taxon>
        <taxon>Intrasporangiaceae</taxon>
        <taxon>Ornithinibacter</taxon>
    </lineage>
</organism>
<reference evidence="4" key="1">
    <citation type="journal article" date="2019" name="Int. J. Syst. Evol. Microbiol.">
        <title>The Global Catalogue of Microorganisms (GCM) 10K type strain sequencing project: providing services to taxonomists for standard genome sequencing and annotation.</title>
        <authorList>
            <consortium name="The Broad Institute Genomics Platform"/>
            <consortium name="The Broad Institute Genome Sequencing Center for Infectious Disease"/>
            <person name="Wu L."/>
            <person name="Ma J."/>
        </authorList>
    </citation>
    <scope>NUCLEOTIDE SEQUENCE [LARGE SCALE GENOMIC DNA]</scope>
    <source>
        <strain evidence="4">JCM 17738</strain>
    </source>
</reference>
<feature type="transmembrane region" description="Helical" evidence="2">
    <location>
        <begin position="87"/>
        <end position="107"/>
    </location>
</feature>
<keyword evidence="4" id="KW-1185">Reference proteome</keyword>
<evidence type="ECO:0000256" key="2">
    <source>
        <dbReference type="SAM" id="Phobius"/>
    </source>
</evidence>
<feature type="region of interest" description="Disordered" evidence="1">
    <location>
        <begin position="1"/>
        <end position="30"/>
    </location>
</feature>
<dbReference type="RefSeq" id="WP_159902219.1">
    <property type="nucleotide sequence ID" value="NZ_BAABFX010000025.1"/>
</dbReference>
<proteinExistence type="predicted"/>
<evidence type="ECO:0000256" key="1">
    <source>
        <dbReference type="SAM" id="MobiDB-lite"/>
    </source>
</evidence>
<sequence>MTHLHDDPTPVEHDPTGMRELLASLPDPGPMPEDLVARITAALAEESRAAQGSLSSQAARVVHAPLAAADAGSVVPLRPRRPMLRHFGVAAAVVTAIGLGGAVLGAWPSSLTGPIAALSESSSADSEAGAAPAAGTDAAGKELGTEQGAGAGDLSAAARVDGVTVVMSGVDHASDALGAAAAALLSASYSTVTPLTAESPGIGPIATEIGARTCADALGISPEAGILVDVSNVDGAPAAVLIATADGTRTAYAVSRSCTTGSPMLIAGPIALP</sequence>
<name>A0ABP8JQK3_9MICO</name>
<dbReference type="Proteomes" id="UP001500390">
    <property type="component" value="Unassembled WGS sequence"/>
</dbReference>
<feature type="compositionally biased region" description="Low complexity" evidence="1">
    <location>
        <begin position="126"/>
        <end position="138"/>
    </location>
</feature>
<protein>
    <submittedName>
        <fullName evidence="3">Uncharacterized protein</fullName>
    </submittedName>
</protein>
<keyword evidence="2" id="KW-1133">Transmembrane helix</keyword>
<comment type="caution">
    <text evidence="3">The sequence shown here is derived from an EMBL/GenBank/DDBJ whole genome shotgun (WGS) entry which is preliminary data.</text>
</comment>
<keyword evidence="2" id="KW-0472">Membrane</keyword>
<evidence type="ECO:0000313" key="4">
    <source>
        <dbReference type="Proteomes" id="UP001500390"/>
    </source>
</evidence>
<keyword evidence="2" id="KW-0812">Transmembrane</keyword>
<feature type="region of interest" description="Disordered" evidence="1">
    <location>
        <begin position="126"/>
        <end position="147"/>
    </location>
</feature>
<dbReference type="EMBL" id="BAABFX010000025">
    <property type="protein sequence ID" value="GAA4394566.1"/>
    <property type="molecule type" value="Genomic_DNA"/>
</dbReference>